<feature type="transmembrane region" description="Helical" evidence="9">
    <location>
        <begin position="122"/>
        <end position="148"/>
    </location>
</feature>
<keyword evidence="3 9" id="KW-0812">Transmembrane</keyword>
<proteinExistence type="inferred from homology"/>
<keyword evidence="6 9" id="KW-0472">Membrane</keyword>
<evidence type="ECO:0000256" key="1">
    <source>
        <dbReference type="ARBA" id="ARBA00004141"/>
    </source>
</evidence>
<evidence type="ECO:0000256" key="7">
    <source>
        <dbReference type="ARBA" id="ARBA00023170"/>
    </source>
</evidence>
<dbReference type="GO" id="GO:0005886">
    <property type="term" value="C:plasma membrane"/>
    <property type="evidence" value="ECO:0007669"/>
    <property type="project" value="TreeGrafter"/>
</dbReference>
<feature type="transmembrane region" description="Helical" evidence="9">
    <location>
        <begin position="323"/>
        <end position="343"/>
    </location>
</feature>
<organism evidence="11 12">
    <name type="scientific">Mycetomoellerius zeteki</name>
    <dbReference type="NCBI Taxonomy" id="64791"/>
    <lineage>
        <taxon>Eukaryota</taxon>
        <taxon>Metazoa</taxon>
        <taxon>Ecdysozoa</taxon>
        <taxon>Arthropoda</taxon>
        <taxon>Hexapoda</taxon>
        <taxon>Insecta</taxon>
        <taxon>Pterygota</taxon>
        <taxon>Neoptera</taxon>
        <taxon>Endopterygota</taxon>
        <taxon>Hymenoptera</taxon>
        <taxon>Apocrita</taxon>
        <taxon>Aculeata</taxon>
        <taxon>Formicoidea</taxon>
        <taxon>Formicidae</taxon>
        <taxon>Myrmicinae</taxon>
        <taxon>Mycetomoellerius</taxon>
    </lineage>
</organism>
<dbReference type="STRING" id="64791.A0A151XBW1"/>
<keyword evidence="4 9" id="KW-1133">Transmembrane helix</keyword>
<comment type="subcellular location">
    <subcellularLocation>
        <location evidence="1">Membrane</location>
        <topology evidence="1">Multi-pass membrane protein</topology>
    </subcellularLocation>
</comment>
<dbReference type="PANTHER" id="PTHR45695">
    <property type="entry name" value="LEUCOKININ RECEPTOR-RELATED"/>
    <property type="match status" value="1"/>
</dbReference>
<dbReference type="InterPro" id="IPR017452">
    <property type="entry name" value="GPCR_Rhodpsn_7TM"/>
</dbReference>
<feature type="domain" description="G-protein coupled receptors family 1 profile" evidence="10">
    <location>
        <begin position="139"/>
        <end position="181"/>
    </location>
</feature>
<evidence type="ECO:0000256" key="2">
    <source>
        <dbReference type="ARBA" id="ARBA00010663"/>
    </source>
</evidence>
<evidence type="ECO:0000256" key="5">
    <source>
        <dbReference type="ARBA" id="ARBA00023040"/>
    </source>
</evidence>
<evidence type="ECO:0000313" key="12">
    <source>
        <dbReference type="Proteomes" id="UP000075809"/>
    </source>
</evidence>
<evidence type="ECO:0000256" key="4">
    <source>
        <dbReference type="ARBA" id="ARBA00022989"/>
    </source>
</evidence>
<gene>
    <name evidence="11" type="ORF">ALC60_02925</name>
</gene>
<keyword evidence="7 11" id="KW-0675">Receptor</keyword>
<evidence type="ECO:0000256" key="8">
    <source>
        <dbReference type="ARBA" id="ARBA00023224"/>
    </source>
</evidence>
<evidence type="ECO:0000256" key="6">
    <source>
        <dbReference type="ARBA" id="ARBA00023136"/>
    </source>
</evidence>
<keyword evidence="12" id="KW-1185">Reference proteome</keyword>
<evidence type="ECO:0000256" key="9">
    <source>
        <dbReference type="SAM" id="Phobius"/>
    </source>
</evidence>
<dbReference type="PRINTS" id="PR00237">
    <property type="entry name" value="GPCRRHODOPSN"/>
</dbReference>
<evidence type="ECO:0000259" key="10">
    <source>
        <dbReference type="PROSITE" id="PS50262"/>
    </source>
</evidence>
<reference evidence="11 12" key="1">
    <citation type="submission" date="2015-09" db="EMBL/GenBank/DDBJ databases">
        <title>Trachymyrmex zeteki WGS genome.</title>
        <authorList>
            <person name="Nygaard S."/>
            <person name="Hu H."/>
            <person name="Boomsma J."/>
            <person name="Zhang G."/>
        </authorList>
    </citation>
    <scope>NUCLEOTIDE SEQUENCE [LARGE SCALE GENOMIC DNA]</scope>
    <source>
        <strain evidence="11">Tzet28-1</strain>
        <tissue evidence="11">Whole body</tissue>
    </source>
</reference>
<keyword evidence="5" id="KW-0297">G-protein coupled receptor</keyword>
<dbReference type="PANTHER" id="PTHR45695:SF15">
    <property type="entry name" value="OPSIN RH2"/>
    <property type="match status" value="1"/>
</dbReference>
<dbReference type="EMBL" id="KQ982314">
    <property type="protein sequence ID" value="KYQ57876.1"/>
    <property type="molecule type" value="Genomic_DNA"/>
</dbReference>
<dbReference type="Proteomes" id="UP000075809">
    <property type="component" value="Unassembled WGS sequence"/>
</dbReference>
<dbReference type="SUPFAM" id="SSF81321">
    <property type="entry name" value="Family A G protein-coupled receptor-like"/>
    <property type="match status" value="2"/>
</dbReference>
<dbReference type="GO" id="GO:0004930">
    <property type="term" value="F:G protein-coupled receptor activity"/>
    <property type="evidence" value="ECO:0007669"/>
    <property type="project" value="UniProtKB-KW"/>
</dbReference>
<sequence length="509" mass="56638">MVETSIRHYTLKFPMLQPPSPLLEMASLRLPDSEEFDVDTRRRSNNGNVPATTVATGPPGTGTFLQMRDDLGDYLNNLITEAIATTSPRATMEDQILFNASKNLSVIEHASDRFYRHSMAMSAVYCVAYVVVFVVGLIGNSCVIAVVYRSPRMRTVTNFFIVNLAVADVLVIVFCLPATLMSNIFVHDSLEVNLVDRDMAQFRFGSFKVVPREKIITYLGQTSGYLHSLVLMQTGRFVCLYICGGLLIFIASNVASQSNDFTKLAFLLVDTIDTNYETGSTCVSLCKVAQSTFLSPWNRRENTKPRDDYVITYLRTTSKRLYVYLRQVPLDLAFLAFTLSMFGPRKSVAPDTRNNKLRTCVPAWILGWFMCKAVAYIQGVSVAASVYSLVAVSLDRIFRSDRSSVNCLVRGTVPNLENCLSPTTCANVSSSSCHVIDDAAKCAENISSSCPIRLATRNGREIPEPVSEKNLRGYRALTGSRIELAVSLLQFFTNNHTKPKLHELVYLAK</sequence>
<dbReference type="InterPro" id="IPR000276">
    <property type="entry name" value="GPCR_Rhodpsn"/>
</dbReference>
<protein>
    <submittedName>
        <fullName evidence="11">Neuropeptide FF receptor 1</fullName>
    </submittedName>
</protein>
<comment type="similarity">
    <text evidence="2">Belongs to the G-protein coupled receptor 1 family.</text>
</comment>
<dbReference type="PROSITE" id="PS50262">
    <property type="entry name" value="G_PROTEIN_RECEP_F1_2"/>
    <property type="match status" value="1"/>
</dbReference>
<evidence type="ECO:0000256" key="3">
    <source>
        <dbReference type="ARBA" id="ARBA00022692"/>
    </source>
</evidence>
<accession>A0A151XBW1</accession>
<feature type="transmembrane region" description="Helical" evidence="9">
    <location>
        <begin position="363"/>
        <end position="392"/>
    </location>
</feature>
<feature type="transmembrane region" description="Helical" evidence="9">
    <location>
        <begin position="235"/>
        <end position="255"/>
    </location>
</feature>
<keyword evidence="8" id="KW-0807">Transducer</keyword>
<evidence type="ECO:0000313" key="11">
    <source>
        <dbReference type="EMBL" id="KYQ57876.1"/>
    </source>
</evidence>
<name>A0A151XBW1_9HYME</name>
<dbReference type="AlphaFoldDB" id="A0A151XBW1"/>
<feature type="transmembrane region" description="Helical" evidence="9">
    <location>
        <begin position="160"/>
        <end position="186"/>
    </location>
</feature>
<dbReference type="Gene3D" id="1.20.1070.10">
    <property type="entry name" value="Rhodopsin 7-helix transmembrane proteins"/>
    <property type="match status" value="2"/>
</dbReference>
<dbReference type="Pfam" id="PF00001">
    <property type="entry name" value="7tm_1"/>
    <property type="match status" value="1"/>
</dbReference>